<organism evidence="4 5">
    <name type="scientific">Rhodococcus daqingensis</name>
    <dbReference type="NCBI Taxonomy" id="2479363"/>
    <lineage>
        <taxon>Bacteria</taxon>
        <taxon>Bacillati</taxon>
        <taxon>Actinomycetota</taxon>
        <taxon>Actinomycetes</taxon>
        <taxon>Mycobacteriales</taxon>
        <taxon>Nocardiaceae</taxon>
        <taxon>Rhodococcus</taxon>
    </lineage>
</organism>
<dbReference type="Pfam" id="PF13649">
    <property type="entry name" value="Methyltransf_25"/>
    <property type="match status" value="1"/>
</dbReference>
<evidence type="ECO:0000256" key="1">
    <source>
        <dbReference type="ARBA" id="ARBA00022603"/>
    </source>
</evidence>
<evidence type="ECO:0000313" key="4">
    <source>
        <dbReference type="EMBL" id="MFC7447692.1"/>
    </source>
</evidence>
<keyword evidence="2" id="KW-0808">Transferase</keyword>
<dbReference type="RefSeq" id="WP_378402964.1">
    <property type="nucleotide sequence ID" value="NZ_JBHTCS010000009.1"/>
</dbReference>
<dbReference type="PANTHER" id="PTHR43861:SF1">
    <property type="entry name" value="TRANS-ACONITATE 2-METHYLTRANSFERASE"/>
    <property type="match status" value="1"/>
</dbReference>
<dbReference type="CDD" id="cd02440">
    <property type="entry name" value="AdoMet_MTases"/>
    <property type="match status" value="1"/>
</dbReference>
<comment type="caution">
    <text evidence="4">The sequence shown here is derived from an EMBL/GenBank/DDBJ whole genome shotgun (WGS) entry which is preliminary data.</text>
</comment>
<dbReference type="Proteomes" id="UP001596484">
    <property type="component" value="Unassembled WGS sequence"/>
</dbReference>
<gene>
    <name evidence="4" type="ORF">ACFQS9_07295</name>
</gene>
<evidence type="ECO:0000313" key="5">
    <source>
        <dbReference type="Proteomes" id="UP001596484"/>
    </source>
</evidence>
<evidence type="ECO:0000259" key="3">
    <source>
        <dbReference type="Pfam" id="PF13649"/>
    </source>
</evidence>
<dbReference type="GO" id="GO:0008168">
    <property type="term" value="F:methyltransferase activity"/>
    <property type="evidence" value="ECO:0007669"/>
    <property type="project" value="UniProtKB-KW"/>
</dbReference>
<evidence type="ECO:0000256" key="2">
    <source>
        <dbReference type="ARBA" id="ARBA00022679"/>
    </source>
</evidence>
<accession>A0ABW2RVB8</accession>
<dbReference type="GO" id="GO:0032259">
    <property type="term" value="P:methylation"/>
    <property type="evidence" value="ECO:0007669"/>
    <property type="project" value="UniProtKB-KW"/>
</dbReference>
<dbReference type="EMBL" id="JBHTCS010000009">
    <property type="protein sequence ID" value="MFC7447692.1"/>
    <property type="molecule type" value="Genomic_DNA"/>
</dbReference>
<keyword evidence="5" id="KW-1185">Reference proteome</keyword>
<dbReference type="SUPFAM" id="SSF53335">
    <property type="entry name" value="S-adenosyl-L-methionine-dependent methyltransferases"/>
    <property type="match status" value="1"/>
</dbReference>
<dbReference type="InterPro" id="IPR041698">
    <property type="entry name" value="Methyltransf_25"/>
</dbReference>
<sequence length="262" mass="28330">MSEWDGEGYARVSGLQRTLAEASLSDLELTGTERLLDVGCGDGFITLALARRLPRGSVVGVDASAGMVDKARSRPVPDGATATFRVADACELPFADEFDVVVSFNALHWVTEQRRALSGIVRAAHPSARVIIQMVCASARPSVEAVAMRVCREPAWAESFVGFEAPFTHPDPAGYPELAASAGLVVTDLRTSDLDWDFGSREEFSRWCAVGFAAWTARLDPGGASRFVDDVVREYEEVSGRPGLFRFTQMRVACAVATVPRL</sequence>
<dbReference type="PANTHER" id="PTHR43861">
    <property type="entry name" value="TRANS-ACONITATE 2-METHYLTRANSFERASE-RELATED"/>
    <property type="match status" value="1"/>
</dbReference>
<reference evidence="5" key="1">
    <citation type="journal article" date="2019" name="Int. J. Syst. Evol. Microbiol.">
        <title>The Global Catalogue of Microorganisms (GCM) 10K type strain sequencing project: providing services to taxonomists for standard genome sequencing and annotation.</title>
        <authorList>
            <consortium name="The Broad Institute Genomics Platform"/>
            <consortium name="The Broad Institute Genome Sequencing Center for Infectious Disease"/>
            <person name="Wu L."/>
            <person name="Ma J."/>
        </authorList>
    </citation>
    <scope>NUCLEOTIDE SEQUENCE [LARGE SCALE GENOMIC DNA]</scope>
    <source>
        <strain evidence="5">ICMP 19430</strain>
    </source>
</reference>
<dbReference type="InterPro" id="IPR029063">
    <property type="entry name" value="SAM-dependent_MTases_sf"/>
</dbReference>
<feature type="domain" description="Methyltransferase" evidence="3">
    <location>
        <begin position="36"/>
        <end position="126"/>
    </location>
</feature>
<proteinExistence type="predicted"/>
<keyword evidence="1 4" id="KW-0489">Methyltransferase</keyword>
<protein>
    <submittedName>
        <fullName evidence="4">Class I SAM-dependent methyltransferase</fullName>
    </submittedName>
</protein>
<dbReference type="Gene3D" id="3.40.50.150">
    <property type="entry name" value="Vaccinia Virus protein VP39"/>
    <property type="match status" value="1"/>
</dbReference>
<name>A0ABW2RVB8_9NOCA</name>